<comment type="caution">
    <text evidence="2">The sequence shown here is derived from an EMBL/GenBank/DDBJ whole genome shotgun (WGS) entry which is preliminary data.</text>
</comment>
<proteinExistence type="predicted"/>
<gene>
    <name evidence="2" type="ORF">GCM10009745_44040</name>
</gene>
<evidence type="ECO:0000256" key="1">
    <source>
        <dbReference type="SAM" id="MobiDB-lite"/>
    </source>
</evidence>
<keyword evidence="3" id="KW-1185">Reference proteome</keyword>
<dbReference type="EMBL" id="BAAANF010000016">
    <property type="protein sequence ID" value="GAA1693679.1"/>
    <property type="molecule type" value="Genomic_DNA"/>
</dbReference>
<dbReference type="Proteomes" id="UP001500280">
    <property type="component" value="Unassembled WGS sequence"/>
</dbReference>
<protein>
    <submittedName>
        <fullName evidence="2">Uncharacterized protein</fullName>
    </submittedName>
</protein>
<name>A0ABN2HU83_9ACTN</name>
<organism evidence="2 3">
    <name type="scientific">Kribbella yunnanensis</name>
    <dbReference type="NCBI Taxonomy" id="190194"/>
    <lineage>
        <taxon>Bacteria</taxon>
        <taxon>Bacillati</taxon>
        <taxon>Actinomycetota</taxon>
        <taxon>Actinomycetes</taxon>
        <taxon>Propionibacteriales</taxon>
        <taxon>Kribbellaceae</taxon>
        <taxon>Kribbella</taxon>
    </lineage>
</organism>
<evidence type="ECO:0000313" key="3">
    <source>
        <dbReference type="Proteomes" id="UP001500280"/>
    </source>
</evidence>
<accession>A0ABN2HU83</accession>
<evidence type="ECO:0000313" key="2">
    <source>
        <dbReference type="EMBL" id="GAA1693679.1"/>
    </source>
</evidence>
<sequence length="165" mass="17669">MGGLAALGGKYFSYGTQKLPASGSRYSQAVLSPVDGSLGEKGWRGALAWGDAPPSIEVVRAHHARPKVGRRGLVHEIRLCAPISHLHELRVAGACTKLIRRRRDSSPSSGGQLNAIGNHSPGRVGNAARTTVEPHGWALQPRRGQVRRWVATASAVMSKAWEERG</sequence>
<reference evidence="2 3" key="1">
    <citation type="journal article" date="2019" name="Int. J. Syst. Evol. Microbiol.">
        <title>The Global Catalogue of Microorganisms (GCM) 10K type strain sequencing project: providing services to taxonomists for standard genome sequencing and annotation.</title>
        <authorList>
            <consortium name="The Broad Institute Genomics Platform"/>
            <consortium name="The Broad Institute Genome Sequencing Center for Infectious Disease"/>
            <person name="Wu L."/>
            <person name="Ma J."/>
        </authorList>
    </citation>
    <scope>NUCLEOTIDE SEQUENCE [LARGE SCALE GENOMIC DNA]</scope>
    <source>
        <strain evidence="2 3">JCM 14307</strain>
    </source>
</reference>
<feature type="region of interest" description="Disordered" evidence="1">
    <location>
        <begin position="102"/>
        <end position="139"/>
    </location>
</feature>